<feature type="coiled-coil region" evidence="1">
    <location>
        <begin position="557"/>
        <end position="584"/>
    </location>
</feature>
<feature type="region of interest" description="Disordered" evidence="2">
    <location>
        <begin position="1"/>
        <end position="38"/>
    </location>
</feature>
<evidence type="ECO:0000256" key="1">
    <source>
        <dbReference type="SAM" id="Coils"/>
    </source>
</evidence>
<gene>
    <name evidence="4" type="ORF">FNF29_05866</name>
</gene>
<dbReference type="CDD" id="cd00821">
    <property type="entry name" value="PH"/>
    <property type="match status" value="1"/>
</dbReference>
<dbReference type="SMART" id="SM00233">
    <property type="entry name" value="PH"/>
    <property type="match status" value="2"/>
</dbReference>
<organism evidence="4 5">
    <name type="scientific">Cafeteria roenbergensis</name>
    <name type="common">Marine flagellate</name>
    <dbReference type="NCBI Taxonomy" id="33653"/>
    <lineage>
        <taxon>Eukaryota</taxon>
        <taxon>Sar</taxon>
        <taxon>Stramenopiles</taxon>
        <taxon>Bigyra</taxon>
        <taxon>Opalozoa</taxon>
        <taxon>Bicosoecida</taxon>
        <taxon>Cafeteriaceae</taxon>
        <taxon>Cafeteria</taxon>
    </lineage>
</organism>
<evidence type="ECO:0000256" key="2">
    <source>
        <dbReference type="SAM" id="MobiDB-lite"/>
    </source>
</evidence>
<dbReference type="Proteomes" id="UP000323011">
    <property type="component" value="Unassembled WGS sequence"/>
</dbReference>
<evidence type="ECO:0000313" key="5">
    <source>
        <dbReference type="Proteomes" id="UP000323011"/>
    </source>
</evidence>
<sequence length="1330" mass="141442">MGCAASAPEGRTDGVSKGGLSMPAAATGPDSTGLPPQSGNLAKLSAGLVSQWQQRFFKLNNWFLVYWPSEESVGPPMAMVDLAAIEDVQLDTSDTTRFSILFSDGSRYHFKAQDTEVAVGWVHALLGRGRWAREHSDVVHAAQAVHSTSSLTMAVSSSTGLASLGTTSAPHGGGGAQPAAAFSFSGLDVAARRQREEQRKVRDRLSAEAERSGAGSQRRASLLTRPAAGAAAAAAAAAPAALGAIAEDDSSSDGSDSGSESPGGHGRGGAAARRRRGSSGAASDSDSEASVQEARPPLSLEEAMRHTTAEMDGEPMLEGKIEKRQKPDGRWQARYIRVMGGSLAYFASKDLAEISADRPLGRPRGVIPLRIVEEVAGLGDGKRGGSRSFAVTVRSRPRDEAFALAMEAACARDATDRPNNRRPKEPWGRSFLFRSRKEAHCEGWILTLQRAMAWWARCDELVLGTGRPPMTAGSAGAGAGGAAGAGAAGAAAAASAKAEASKPKWLETAIRHADETAVVRQRIRDRSLASRGADGAVCPENAARNEADTALLAGLDLEALTSSYEVAQEAANAAKKEAEASAEDGAGADVGEELALRQLGPVINAITESLIDVVQKCQDYSCERAAKVMIRAFDMALTAELRPFQTGTGAAGTLSAQRFDVILDRIAALERFVQVRSHAITTLDVSFQPGETTKAQLLQEQRHDFVKGAVELVRASCHEVCVRLIARLQAWDNSSALPTRPGQPVCTIAPREIATMFNGYLDQAAGSHCSLLVHLLLGVVWVEVSGYSHGVLELVEKKWNDDPGALLQDDCVALCRVINDCLEFAKFIEAKGAAARQVLDQERSLLDRRLLEVAEKSGLMSEGSSSPKAGAGGGGGHGDGGDGSGDDDDDDDDDADNAKDGLTAQLEEEREELEGLVTDRVRILQALMQTGYFMLNTLRDIIMMELTTGLPQPKGPDGAPLPKDRPGAAGDEPDDKPPLKLLFRAEWDAPGSEKQRPINCACGIIVDWMRDLRGLLARVWLRRLTAILFEKVIAHYLTELARQTNRQPNFLGIGGWRLTDERRSAVARDVADMCKAFGTLEQVFAVTSTEAAAAKRAEELASDPVTARVRSAATNADTSLDPLRELLTLVTNLVVVPASAVEAAGTSLVEQYPANSVEIRHFLARVLPLRDDMHKPEQAAALKAIDATVVRVGRIDVDPSALAFDVLRYNANMAAFRIIDGVLPPSKATRDAFWRHHRQSSGSTVPLMDRLRFRAAPRVVTAAEAKEARSAFEGAAVDFSDFLAARAPARAGNPFEDAAPAPPPMAAKSGHGGIDGKAIEAKEESECASQ</sequence>
<evidence type="ECO:0000259" key="3">
    <source>
        <dbReference type="PROSITE" id="PS50003"/>
    </source>
</evidence>
<dbReference type="Gene3D" id="2.30.29.30">
    <property type="entry name" value="Pleckstrin-homology domain (PH domain)/Phosphotyrosine-binding domain (PTB)"/>
    <property type="match status" value="2"/>
</dbReference>
<reference evidence="4 5" key="1">
    <citation type="submission" date="2019-07" db="EMBL/GenBank/DDBJ databases">
        <title>Genomes of Cafeteria roenbergensis.</title>
        <authorList>
            <person name="Fischer M.G."/>
            <person name="Hackl T."/>
            <person name="Roman M."/>
        </authorList>
    </citation>
    <scope>NUCLEOTIDE SEQUENCE [LARGE SCALE GENOMIC DNA]</scope>
    <source>
        <strain evidence="4 5">BVI</strain>
    </source>
</reference>
<feature type="domain" description="PH" evidence="3">
    <location>
        <begin position="314"/>
        <end position="453"/>
    </location>
</feature>
<feature type="compositionally biased region" description="Basic and acidic residues" evidence="2">
    <location>
        <begin position="193"/>
        <end position="211"/>
    </location>
</feature>
<dbReference type="SUPFAM" id="SSF50729">
    <property type="entry name" value="PH domain-like"/>
    <property type="match status" value="2"/>
</dbReference>
<protein>
    <recommendedName>
        <fullName evidence="3">PH domain-containing protein</fullName>
    </recommendedName>
</protein>
<dbReference type="InterPro" id="IPR042532">
    <property type="entry name" value="EXOC3/Sec6_C"/>
</dbReference>
<feature type="region of interest" description="Disordered" evidence="2">
    <location>
        <begin position="1292"/>
        <end position="1330"/>
    </location>
</feature>
<dbReference type="PROSITE" id="PS50003">
    <property type="entry name" value="PH_DOMAIN"/>
    <property type="match status" value="2"/>
</dbReference>
<dbReference type="InterPro" id="IPR001849">
    <property type="entry name" value="PH_domain"/>
</dbReference>
<dbReference type="Gene3D" id="1.10.357.70">
    <property type="entry name" value="Exocyst complex component Sec6, C-terminal domain"/>
    <property type="match status" value="1"/>
</dbReference>
<keyword evidence="5" id="KW-1185">Reference proteome</keyword>
<feature type="region of interest" description="Disordered" evidence="2">
    <location>
        <begin position="857"/>
        <end position="898"/>
    </location>
</feature>
<accession>A0A5A8C9S7</accession>
<feature type="domain" description="PH" evidence="3">
    <location>
        <begin position="34"/>
        <end position="130"/>
    </location>
</feature>
<evidence type="ECO:0000313" key="4">
    <source>
        <dbReference type="EMBL" id="KAA0149655.1"/>
    </source>
</evidence>
<proteinExistence type="predicted"/>
<feature type="region of interest" description="Disordered" evidence="2">
    <location>
        <begin position="193"/>
        <end position="221"/>
    </location>
</feature>
<feature type="region of interest" description="Disordered" evidence="2">
    <location>
        <begin position="949"/>
        <end position="977"/>
    </location>
</feature>
<name>A0A5A8C9S7_CAFRO</name>
<feature type="compositionally biased region" description="Acidic residues" evidence="2">
    <location>
        <begin position="884"/>
        <end position="895"/>
    </location>
</feature>
<keyword evidence="1" id="KW-0175">Coiled coil</keyword>
<dbReference type="Pfam" id="PF00169">
    <property type="entry name" value="PH"/>
    <property type="match status" value="2"/>
</dbReference>
<dbReference type="EMBL" id="VLTN01000041">
    <property type="protein sequence ID" value="KAA0149655.1"/>
    <property type="molecule type" value="Genomic_DNA"/>
</dbReference>
<comment type="caution">
    <text evidence="4">The sequence shown here is derived from an EMBL/GenBank/DDBJ whole genome shotgun (WGS) entry which is preliminary data.</text>
</comment>
<feature type="region of interest" description="Disordered" evidence="2">
    <location>
        <begin position="245"/>
        <end position="300"/>
    </location>
</feature>
<feature type="compositionally biased region" description="Basic and acidic residues" evidence="2">
    <location>
        <begin position="1317"/>
        <end position="1330"/>
    </location>
</feature>
<dbReference type="InterPro" id="IPR011993">
    <property type="entry name" value="PH-like_dom_sf"/>
</dbReference>
<feature type="compositionally biased region" description="Low complexity" evidence="2">
    <location>
        <begin position="278"/>
        <end position="290"/>
    </location>
</feature>
<feature type="compositionally biased region" description="Gly residues" evidence="2">
    <location>
        <begin position="870"/>
        <end position="883"/>
    </location>
</feature>